<proteinExistence type="predicted"/>
<protein>
    <recommendedName>
        <fullName evidence="7">Inositol monophosphatase</fullName>
    </recommendedName>
</protein>
<feature type="binding site" evidence="4">
    <location>
        <position position="217"/>
    </location>
    <ligand>
        <name>Mg(2+)</name>
        <dbReference type="ChEBI" id="CHEBI:18420"/>
        <label>1</label>
        <note>catalytic</note>
    </ligand>
</feature>
<dbReference type="Gene3D" id="3.30.540.10">
    <property type="entry name" value="Fructose-1,6-Bisphosphatase, subunit A, domain 1"/>
    <property type="match status" value="1"/>
</dbReference>
<dbReference type="PROSITE" id="PS00630">
    <property type="entry name" value="IMP_2"/>
    <property type="match status" value="1"/>
</dbReference>
<dbReference type="AlphaFoldDB" id="A0A2G6E654"/>
<dbReference type="InterPro" id="IPR020550">
    <property type="entry name" value="Inositol_monophosphatase_CS"/>
</dbReference>
<dbReference type="SUPFAM" id="SSF56655">
    <property type="entry name" value="Carbohydrate phosphatase"/>
    <property type="match status" value="1"/>
</dbReference>
<feature type="binding site" evidence="4">
    <location>
        <position position="100"/>
    </location>
    <ligand>
        <name>Mg(2+)</name>
        <dbReference type="ChEBI" id="CHEBI:18420"/>
        <label>1</label>
        <note>catalytic</note>
    </ligand>
</feature>
<evidence type="ECO:0000313" key="6">
    <source>
        <dbReference type="Proteomes" id="UP000229740"/>
    </source>
</evidence>
<dbReference type="PROSITE" id="PS00629">
    <property type="entry name" value="IMP_1"/>
    <property type="match status" value="1"/>
</dbReference>
<dbReference type="InterPro" id="IPR000760">
    <property type="entry name" value="Inositol_monophosphatase-like"/>
</dbReference>
<dbReference type="EMBL" id="PDPS01000026">
    <property type="protein sequence ID" value="PID57563.1"/>
    <property type="molecule type" value="Genomic_DNA"/>
</dbReference>
<evidence type="ECO:0000256" key="4">
    <source>
        <dbReference type="PIRSR" id="PIRSR600760-2"/>
    </source>
</evidence>
<keyword evidence="3 4" id="KW-0460">Magnesium</keyword>
<organism evidence="5 6">
    <name type="scientific">candidate division KSB3 bacterium</name>
    <dbReference type="NCBI Taxonomy" id="2044937"/>
    <lineage>
        <taxon>Bacteria</taxon>
        <taxon>candidate division KSB3</taxon>
    </lineage>
</organism>
<gene>
    <name evidence="5" type="ORF">CSB45_06970</name>
</gene>
<dbReference type="Pfam" id="PF00459">
    <property type="entry name" value="Inositol_P"/>
    <property type="match status" value="1"/>
</dbReference>
<comment type="caution">
    <text evidence="5">The sequence shown here is derived from an EMBL/GenBank/DDBJ whole genome shotgun (WGS) entry which is preliminary data.</text>
</comment>
<comment type="cofactor">
    <cofactor evidence="4">
        <name>Mg(2+)</name>
        <dbReference type="ChEBI" id="CHEBI:18420"/>
    </cofactor>
</comment>
<evidence type="ECO:0000256" key="1">
    <source>
        <dbReference type="ARBA" id="ARBA00022723"/>
    </source>
</evidence>
<keyword evidence="2" id="KW-0378">Hydrolase</keyword>
<evidence type="ECO:0000256" key="2">
    <source>
        <dbReference type="ARBA" id="ARBA00022801"/>
    </source>
</evidence>
<dbReference type="GO" id="GO:0008934">
    <property type="term" value="F:inositol monophosphate 1-phosphatase activity"/>
    <property type="evidence" value="ECO:0007669"/>
    <property type="project" value="TreeGrafter"/>
</dbReference>
<dbReference type="GO" id="GO:0007165">
    <property type="term" value="P:signal transduction"/>
    <property type="evidence" value="ECO:0007669"/>
    <property type="project" value="TreeGrafter"/>
</dbReference>
<dbReference type="Gene3D" id="3.40.190.80">
    <property type="match status" value="1"/>
</dbReference>
<feature type="binding site" evidence="4">
    <location>
        <position position="97"/>
    </location>
    <ligand>
        <name>Mg(2+)</name>
        <dbReference type="ChEBI" id="CHEBI:18420"/>
        <label>1</label>
        <note>catalytic</note>
    </ligand>
</feature>
<dbReference type="GO" id="GO:0006020">
    <property type="term" value="P:inositol metabolic process"/>
    <property type="evidence" value="ECO:0007669"/>
    <property type="project" value="TreeGrafter"/>
</dbReference>
<dbReference type="PANTHER" id="PTHR20854:SF4">
    <property type="entry name" value="INOSITOL-1-MONOPHOSPHATASE-RELATED"/>
    <property type="match status" value="1"/>
</dbReference>
<dbReference type="GO" id="GO:0046854">
    <property type="term" value="P:phosphatidylinositol phosphate biosynthetic process"/>
    <property type="evidence" value="ECO:0007669"/>
    <property type="project" value="InterPro"/>
</dbReference>
<keyword evidence="1 4" id="KW-0479">Metal-binding</keyword>
<feature type="binding site" evidence="4">
    <location>
        <position position="79"/>
    </location>
    <ligand>
        <name>Mg(2+)</name>
        <dbReference type="ChEBI" id="CHEBI:18420"/>
        <label>1</label>
        <note>catalytic</note>
    </ligand>
</feature>
<accession>A0A2G6E654</accession>
<dbReference type="PANTHER" id="PTHR20854">
    <property type="entry name" value="INOSITOL MONOPHOSPHATASE"/>
    <property type="match status" value="1"/>
</dbReference>
<dbReference type="GO" id="GO:0046872">
    <property type="term" value="F:metal ion binding"/>
    <property type="evidence" value="ECO:0007669"/>
    <property type="project" value="UniProtKB-KW"/>
</dbReference>
<sequence length="274" mass="29987">MPKKSTAVCRAGPIKLMYDATLLKELMTTAGERAMNYYRRVTPTLKANNTYVTDADLDVQAFLKTELERRFPDDGLIGEEHDLVKEAAPGGRYWIIDPIDGTASFARGVPIWGIAVGLFSQSEALAGFFYTPTNGDFYHSTSEGQVFRNGLPVSIGSPDPVSSQAVMLAWPKWYQAFNISPTYPGKTRSLGSTIAHICYVATGSADVALIPRSQVWDLAAGLALLLHNGGVLECVDGTAVSIEQLIKDRQVQQAMLAGRPDVVRQYREWLTPIS</sequence>
<evidence type="ECO:0000313" key="5">
    <source>
        <dbReference type="EMBL" id="PID57563.1"/>
    </source>
</evidence>
<evidence type="ECO:0008006" key="7">
    <source>
        <dbReference type="Google" id="ProtNLM"/>
    </source>
</evidence>
<dbReference type="PRINTS" id="PR00377">
    <property type="entry name" value="IMPHPHTASES"/>
</dbReference>
<name>A0A2G6E654_9BACT</name>
<dbReference type="Proteomes" id="UP000229740">
    <property type="component" value="Unassembled WGS sequence"/>
</dbReference>
<feature type="binding site" evidence="4">
    <location>
        <position position="99"/>
    </location>
    <ligand>
        <name>Mg(2+)</name>
        <dbReference type="ChEBI" id="CHEBI:18420"/>
        <label>1</label>
        <note>catalytic</note>
    </ligand>
</feature>
<reference evidence="5 6" key="1">
    <citation type="submission" date="2017-10" db="EMBL/GenBank/DDBJ databases">
        <title>Novel microbial diversity and functional potential in the marine mammal oral microbiome.</title>
        <authorList>
            <person name="Dudek N.K."/>
            <person name="Sun C.L."/>
            <person name="Burstein D."/>
            <person name="Kantor R.S."/>
            <person name="Aliaga Goltsman D.S."/>
            <person name="Bik E.M."/>
            <person name="Thomas B.C."/>
            <person name="Banfield J.F."/>
            <person name="Relman D.A."/>
        </authorList>
    </citation>
    <scope>NUCLEOTIDE SEQUENCE [LARGE SCALE GENOMIC DNA]</scope>
    <source>
        <strain evidence="5">DOLZORAL124_49_17</strain>
    </source>
</reference>
<dbReference type="InterPro" id="IPR020583">
    <property type="entry name" value="Inositol_monoP_metal-BS"/>
</dbReference>
<evidence type="ECO:0000256" key="3">
    <source>
        <dbReference type="ARBA" id="ARBA00022842"/>
    </source>
</evidence>